<organism evidence="1 2">
    <name type="scientific">Spironucleus salmonicida</name>
    <dbReference type="NCBI Taxonomy" id="348837"/>
    <lineage>
        <taxon>Eukaryota</taxon>
        <taxon>Metamonada</taxon>
        <taxon>Diplomonadida</taxon>
        <taxon>Hexamitidae</taxon>
        <taxon>Hexamitinae</taxon>
        <taxon>Spironucleus</taxon>
    </lineage>
</organism>
<dbReference type="GeneID" id="94301190"/>
<name>A0A9P8RVK9_9EUKA</name>
<keyword evidence="2" id="KW-1185">Reference proteome</keyword>
<evidence type="ECO:0000313" key="2">
    <source>
        <dbReference type="Proteomes" id="UP000018208"/>
    </source>
</evidence>
<dbReference type="KEGG" id="ssao:94301190"/>
<dbReference type="GO" id="GO:0008289">
    <property type="term" value="F:lipid binding"/>
    <property type="evidence" value="ECO:0007669"/>
    <property type="project" value="InterPro"/>
</dbReference>
<reference evidence="1 2" key="1">
    <citation type="journal article" date="2014" name="PLoS Genet.">
        <title>The Genome of Spironucleus salmonicida Highlights a Fish Pathogen Adapted to Fluctuating Environments.</title>
        <authorList>
            <person name="Xu F."/>
            <person name="Jerlstrom-Hultqvist J."/>
            <person name="Einarsson E."/>
            <person name="Astvaldsson A."/>
            <person name="Svard S.G."/>
            <person name="Andersson J.O."/>
        </authorList>
    </citation>
    <scope>NUCLEOTIDE SEQUENCE [LARGE SCALE GENOMIC DNA]</scope>
    <source>
        <strain evidence="1 2">ATCC 50377</strain>
    </source>
</reference>
<dbReference type="Proteomes" id="UP000018208">
    <property type="component" value="Unassembled WGS sequence"/>
</dbReference>
<dbReference type="RefSeq" id="XP_067761647.1">
    <property type="nucleotide sequence ID" value="XM_067910960.1"/>
</dbReference>
<dbReference type="AlphaFoldDB" id="A0A9P8RVK9"/>
<gene>
    <name evidence="1" type="ORF">SS50377_27167</name>
</gene>
<proteinExistence type="predicted"/>
<comment type="caution">
    <text evidence="1">The sequence shown here is derived from an EMBL/GenBank/DDBJ whole genome shotgun (WGS) entry which is preliminary data.</text>
</comment>
<evidence type="ECO:0008006" key="3">
    <source>
        <dbReference type="Google" id="ProtNLM"/>
    </source>
</evidence>
<dbReference type="InterPro" id="IPR017943">
    <property type="entry name" value="Bactericidal_perm-incr_a/b_dom"/>
</dbReference>
<dbReference type="SUPFAM" id="SSF55394">
    <property type="entry name" value="Bactericidal permeability-increasing protein, BPI"/>
    <property type="match status" value="1"/>
</dbReference>
<evidence type="ECO:0000313" key="1">
    <source>
        <dbReference type="EMBL" id="KAH0570874.1"/>
    </source>
</evidence>
<dbReference type="Gene3D" id="3.15.10.10">
    <property type="entry name" value="Bactericidal permeability-increasing protein, domain 1"/>
    <property type="match status" value="1"/>
</dbReference>
<accession>A0A9P8RVK9</accession>
<sequence>MMFAVLCQACYPATYDNEAPAEADAGVHVMLTPAGLSRYATANVNAALRDLIASLQIPTLAFRIAGFDVELSGGRFSAITVGGVSFRLVADEAYLRIANTSLAFLFQLAITQRSFPYLQDAGTLEIAIEDLAAGAYVEVRFPDPACRARYQLAPVRAQLQVKTFRVKFRCGLQVILNALSGLLTSVIEAQLNGELGDTLLTSISEGLLGMLASMPQESRSVASADVISDQRPFAGIEVRGGLLHVAYTGQRAMLEPVTRRCEGWFDAEIAPPPAYYSNSDVQYLLERSVFNAGFALYLQRPSNRAVSERVAIANLTLLEFRNTGARLRVDVEADGRSEALLYLEPVVLTSTRGGTGVFGISLAHLVSSPTLLTAAEVALLEAHVAASFAPYDYSVDNVLGAVLSSQVVCYVDRSWVHIGVDLGAE</sequence>
<protein>
    <recommendedName>
        <fullName evidence="3">BPI-like protein</fullName>
    </recommendedName>
</protein>
<dbReference type="EMBL" id="AUWU02000007">
    <property type="protein sequence ID" value="KAH0570874.1"/>
    <property type="molecule type" value="Genomic_DNA"/>
</dbReference>